<gene>
    <name evidence="1" type="ORF">PENVUL_c118G09053</name>
</gene>
<dbReference type="STRING" id="29845.A0A1V6R130"/>
<dbReference type="AlphaFoldDB" id="A0A1V6R130"/>
<accession>A0A1V6R130</accession>
<name>A0A1V6R130_9EURO</name>
<sequence>MPHSAAVNQDSSDSLQVSLNSLSLTDSLTEAHETGIVKRSPRGLNPFEKFLRPGSEAAPVVNGSAELNPFKLYFSRNPSVQSIEGLTRNTIPRQLSALQQTRRFTLQETDALYVQARQFQEKWSVSEESFLNWKKLLSGWIEFPAVMLLNPSWWDYLPFQEMVVESTTLSWLQETLAKMQLELDDVIIFDIFPMLPDDLMKDV</sequence>
<dbReference type="OrthoDB" id="4276527at2759"/>
<keyword evidence="2" id="KW-1185">Reference proteome</keyword>
<evidence type="ECO:0000313" key="1">
    <source>
        <dbReference type="EMBL" id="OQD95159.1"/>
    </source>
</evidence>
<protein>
    <submittedName>
        <fullName evidence="1">Uncharacterized protein</fullName>
    </submittedName>
</protein>
<organism evidence="1 2">
    <name type="scientific">Penicillium vulpinum</name>
    <dbReference type="NCBI Taxonomy" id="29845"/>
    <lineage>
        <taxon>Eukaryota</taxon>
        <taxon>Fungi</taxon>
        <taxon>Dikarya</taxon>
        <taxon>Ascomycota</taxon>
        <taxon>Pezizomycotina</taxon>
        <taxon>Eurotiomycetes</taxon>
        <taxon>Eurotiomycetidae</taxon>
        <taxon>Eurotiales</taxon>
        <taxon>Aspergillaceae</taxon>
        <taxon>Penicillium</taxon>
    </lineage>
</organism>
<evidence type="ECO:0000313" key="2">
    <source>
        <dbReference type="Proteomes" id="UP000191518"/>
    </source>
</evidence>
<dbReference type="Proteomes" id="UP000191518">
    <property type="component" value="Unassembled WGS sequence"/>
</dbReference>
<reference evidence="2" key="1">
    <citation type="journal article" date="2017" name="Nat. Microbiol.">
        <title>Global analysis of biosynthetic gene clusters reveals vast potential of secondary metabolite production in Penicillium species.</title>
        <authorList>
            <person name="Nielsen J.C."/>
            <person name="Grijseels S."/>
            <person name="Prigent S."/>
            <person name="Ji B."/>
            <person name="Dainat J."/>
            <person name="Nielsen K.F."/>
            <person name="Frisvad J.C."/>
            <person name="Workman M."/>
            <person name="Nielsen J."/>
        </authorList>
    </citation>
    <scope>NUCLEOTIDE SEQUENCE [LARGE SCALE GENOMIC DNA]</scope>
    <source>
        <strain evidence="2">IBT 29486</strain>
    </source>
</reference>
<proteinExistence type="predicted"/>
<comment type="caution">
    <text evidence="1">The sequence shown here is derived from an EMBL/GenBank/DDBJ whole genome shotgun (WGS) entry which is preliminary data.</text>
</comment>
<dbReference type="EMBL" id="MDYP01000117">
    <property type="protein sequence ID" value="OQD95159.1"/>
    <property type="molecule type" value="Genomic_DNA"/>
</dbReference>